<dbReference type="InterPro" id="IPR010977">
    <property type="entry name" value="Aromatic_deC"/>
</dbReference>
<dbReference type="InterPro" id="IPR023214">
    <property type="entry name" value="HAD_sf"/>
</dbReference>
<dbReference type="GO" id="GO:0005737">
    <property type="term" value="C:cytoplasm"/>
    <property type="evidence" value="ECO:0007669"/>
    <property type="project" value="TreeGrafter"/>
</dbReference>
<dbReference type="Gene3D" id="3.40.50.1000">
    <property type="entry name" value="HAD superfamily/HAD-like"/>
    <property type="match status" value="1"/>
</dbReference>
<comment type="cofactor">
    <cofactor evidence="1 5">
        <name>pyridoxal 5'-phosphate</name>
        <dbReference type="ChEBI" id="CHEBI:597326"/>
    </cofactor>
</comment>
<accession>A0A7J6LS53</accession>
<reference evidence="8 9" key="1">
    <citation type="submission" date="2020-04" db="EMBL/GenBank/DDBJ databases">
        <title>Perkinsus olseni comparative genomics.</title>
        <authorList>
            <person name="Bogema D.R."/>
        </authorList>
    </citation>
    <scope>NUCLEOTIDE SEQUENCE [LARGE SCALE GENOMIC DNA]</scope>
    <source>
        <strain evidence="6">ATCC PRA-179</strain>
        <strain evidence="7">ATCC PRA-31</strain>
    </source>
</reference>
<dbReference type="Proteomes" id="UP000570595">
    <property type="component" value="Unassembled WGS sequence"/>
</dbReference>
<dbReference type="PRINTS" id="PR00800">
    <property type="entry name" value="YHDCRBOXLASE"/>
</dbReference>
<gene>
    <name evidence="7" type="ORF">FOL46_002498</name>
    <name evidence="6" type="ORF">FOZ61_002688</name>
</gene>
<dbReference type="PANTHER" id="PTHR11999:SF70">
    <property type="entry name" value="MIP05841P"/>
    <property type="match status" value="1"/>
</dbReference>
<name>A0A7J6LS53_PEROL</name>
<evidence type="ECO:0000256" key="3">
    <source>
        <dbReference type="ARBA" id="ARBA00022898"/>
    </source>
</evidence>
<evidence type="ECO:0000313" key="9">
    <source>
        <dbReference type="Proteomes" id="UP000572268"/>
    </source>
</evidence>
<evidence type="ECO:0000256" key="1">
    <source>
        <dbReference type="ARBA" id="ARBA00001933"/>
    </source>
</evidence>
<evidence type="ECO:0000313" key="7">
    <source>
        <dbReference type="EMBL" id="KAF4667518.1"/>
    </source>
</evidence>
<dbReference type="Proteomes" id="UP000572268">
    <property type="component" value="Unassembled WGS sequence"/>
</dbReference>
<keyword evidence="3 5" id="KW-0663">Pyridoxal phosphate</keyword>
<dbReference type="AlphaFoldDB" id="A0A7J6LS53"/>
<dbReference type="Gene3D" id="3.40.640.10">
    <property type="entry name" value="Type I PLP-dependent aspartate aminotransferase-like (Major domain)"/>
    <property type="match status" value="3"/>
</dbReference>
<dbReference type="GO" id="GO:0006520">
    <property type="term" value="P:amino acid metabolic process"/>
    <property type="evidence" value="ECO:0007669"/>
    <property type="project" value="InterPro"/>
</dbReference>
<dbReference type="Gene3D" id="1.20.1340.10">
    <property type="entry name" value="dopa decarboxylase, N-terminal domain"/>
    <property type="match status" value="1"/>
</dbReference>
<sequence>MSPPYSPSNKSTLKLTMFDFDQTIAVFNVFTALTEYPRTQVKVSPPYATNERGQMHRVQQLDEEGRWHYDSQTGNLVKESVEGDHHEKFSWSIASLGGAARVETLRSFFRTLSEDKHVTLAIITRGNIGCVQLVLHNCGLLEYFTGGVFGNIGDRYGATEFDLSFNNDVSLSSLEGDEDHASWSRKTDVIRRLMGDKYEPNEAVFVEDDIKELRAAAKLCRGVYVSERRGMTDDNFQEILSLCKLLNMPERRRSADADSTISRLRELSVFPSLGREWPEILSIIGESIVPCVRFEKAGRRGGLWEVEASLPAVLSEAIVNGMAAVGLQRASCPVLTELEVAVMDTLAAALGLQDDFIHSSGKGGGLVPVGPDFSMSVDELEAMIVEDKCASVQVRKCLNCLSFQARSKAKYADSINMSGSCWLPTGLDMEFLWVKEKQRMTAAFAATGDYLPKAMESISAPTLSKWSVPLGRQFRSLRLWCVLQYYGPQGLTERIEAKVATAGSRSAAPDERFQGGDQGFEANANLTIEFIARYFESLEKGPVRDLELQAGSCAACLMENGILPAKGRSWEAILEDIQRLVTPGMCNWQHPRFLAFFPAKTRKKSAIEDRMEAAVMDALGKALGLGEEFLHTSGMGGGIIQNTASDALVAVVAAARTAMHSKVLSDPSMQPRGHQRGCTLQFVAYMSDQTHFCAEKACRVTGVRFRKASAWRLNISMGCEGDELGIEHGPRFIQSSLNETGNFPVNVARLKEAIAKDREKGLTPILFIANYGATNTCAVDPLDELGLLCREEGIMLHVDAAYGGTALILDSFRGDAAKIRANADSVNVNGSKWLGTGFSLAFLWVKDRRHLTATFGSLGKEPSMTRDAREGLNISRWSLPVYTKFRALRVWTVMQYFGIEQLRACVSHDIECAARLRGMLQADEVTNGLLRFPVANPFGLVCFTAIPDSLNAKILREVESSGFMMYLTVAFGSALTTFDDVDVLFSCIKRALCTS</sequence>
<evidence type="ECO:0000313" key="6">
    <source>
        <dbReference type="EMBL" id="KAF4662125.1"/>
    </source>
</evidence>
<dbReference type="GO" id="GO:0016831">
    <property type="term" value="F:carboxy-lyase activity"/>
    <property type="evidence" value="ECO:0007669"/>
    <property type="project" value="UniProtKB-KW"/>
</dbReference>
<keyword evidence="4" id="KW-0456">Lyase</keyword>
<dbReference type="InterPro" id="IPR036412">
    <property type="entry name" value="HAD-like_sf"/>
</dbReference>
<dbReference type="SUPFAM" id="SSF53383">
    <property type="entry name" value="PLP-dependent transferases"/>
    <property type="match status" value="2"/>
</dbReference>
<evidence type="ECO:0000313" key="8">
    <source>
        <dbReference type="Proteomes" id="UP000570595"/>
    </source>
</evidence>
<dbReference type="InterPro" id="IPR015421">
    <property type="entry name" value="PyrdxlP-dep_Trfase_major"/>
</dbReference>
<comment type="caution">
    <text evidence="6">The sequence shown here is derived from an EMBL/GenBank/DDBJ whole genome shotgun (WGS) entry which is preliminary data.</text>
</comment>
<dbReference type="EMBL" id="JABANN010000180">
    <property type="protein sequence ID" value="KAF4667518.1"/>
    <property type="molecule type" value="Genomic_DNA"/>
</dbReference>
<dbReference type="InterPro" id="IPR002129">
    <property type="entry name" value="PyrdxlP-dep_de-COase"/>
</dbReference>
<dbReference type="GO" id="GO:0019752">
    <property type="term" value="P:carboxylic acid metabolic process"/>
    <property type="evidence" value="ECO:0007669"/>
    <property type="project" value="InterPro"/>
</dbReference>
<organism evidence="6 8">
    <name type="scientific">Perkinsus olseni</name>
    <name type="common">Perkinsus atlanticus</name>
    <dbReference type="NCBI Taxonomy" id="32597"/>
    <lineage>
        <taxon>Eukaryota</taxon>
        <taxon>Sar</taxon>
        <taxon>Alveolata</taxon>
        <taxon>Perkinsozoa</taxon>
        <taxon>Perkinsea</taxon>
        <taxon>Perkinsida</taxon>
        <taxon>Perkinsidae</taxon>
        <taxon>Perkinsus</taxon>
    </lineage>
</organism>
<evidence type="ECO:0008006" key="10">
    <source>
        <dbReference type="Google" id="ProtNLM"/>
    </source>
</evidence>
<dbReference type="SUPFAM" id="SSF56784">
    <property type="entry name" value="HAD-like"/>
    <property type="match status" value="1"/>
</dbReference>
<dbReference type="OrthoDB" id="286427at2759"/>
<dbReference type="EMBL" id="JABAHT010000177">
    <property type="protein sequence ID" value="KAF4662125.1"/>
    <property type="molecule type" value="Genomic_DNA"/>
</dbReference>
<evidence type="ECO:0000256" key="2">
    <source>
        <dbReference type="ARBA" id="ARBA00022793"/>
    </source>
</evidence>
<dbReference type="InterPro" id="IPR015424">
    <property type="entry name" value="PyrdxlP-dep_Trfase"/>
</dbReference>
<dbReference type="GO" id="GO:0030170">
    <property type="term" value="F:pyridoxal phosphate binding"/>
    <property type="evidence" value="ECO:0007669"/>
    <property type="project" value="InterPro"/>
</dbReference>
<proteinExistence type="predicted"/>
<dbReference type="PANTHER" id="PTHR11999">
    <property type="entry name" value="GROUP II PYRIDOXAL-5-PHOSPHATE DECARBOXYLASE"/>
    <property type="match status" value="1"/>
</dbReference>
<dbReference type="Pfam" id="PF00282">
    <property type="entry name" value="Pyridoxal_deC"/>
    <property type="match status" value="3"/>
</dbReference>
<evidence type="ECO:0000256" key="4">
    <source>
        <dbReference type="ARBA" id="ARBA00023239"/>
    </source>
</evidence>
<protein>
    <recommendedName>
        <fullName evidence="10">Glutamate decarboxylase 2</fullName>
    </recommendedName>
</protein>
<feature type="modified residue" description="N6-(pyridoxal phosphate)lysine" evidence="5">
    <location>
        <position position="832"/>
    </location>
</feature>
<keyword evidence="2" id="KW-0210">Decarboxylase</keyword>
<evidence type="ECO:0000256" key="5">
    <source>
        <dbReference type="PIRSR" id="PIRSR602129-50"/>
    </source>
</evidence>